<dbReference type="EMBL" id="LUCM01000797">
    <property type="protein sequence ID" value="KAA0200004.1"/>
    <property type="molecule type" value="Genomic_DNA"/>
</dbReference>
<dbReference type="InterPro" id="IPR013201">
    <property type="entry name" value="Prot_inhib_I29"/>
</dbReference>
<dbReference type="Pfam" id="PF00112">
    <property type="entry name" value="Peptidase_C1"/>
    <property type="match status" value="2"/>
</dbReference>
<protein>
    <submittedName>
        <fullName evidence="10">Cathepsin L</fullName>
    </submittedName>
</protein>
<dbReference type="OrthoDB" id="10253408at2759"/>
<dbReference type="InterPro" id="IPR000169">
    <property type="entry name" value="Pept_cys_AS"/>
</dbReference>
<reference evidence="10" key="1">
    <citation type="submission" date="2019-05" db="EMBL/GenBank/DDBJ databases">
        <title>Annotation for the trematode Fasciolopsis buski.</title>
        <authorList>
            <person name="Choi Y.-J."/>
        </authorList>
    </citation>
    <scope>NUCLEOTIDE SEQUENCE</scope>
    <source>
        <strain evidence="10">HT</strain>
        <tissue evidence="10">Whole worm</tissue>
    </source>
</reference>
<dbReference type="InterPro" id="IPR039417">
    <property type="entry name" value="Peptidase_C1A_papain-like"/>
</dbReference>
<comment type="similarity">
    <text evidence="1">Belongs to the peptidase C1 family.</text>
</comment>
<name>A0A8E0S2S4_9TREM</name>
<dbReference type="PANTHER" id="PTHR12411">
    <property type="entry name" value="CYSTEINE PROTEASE FAMILY C1-RELATED"/>
    <property type="match status" value="1"/>
</dbReference>
<evidence type="ECO:0000313" key="11">
    <source>
        <dbReference type="Proteomes" id="UP000728185"/>
    </source>
</evidence>
<dbReference type="InterPro" id="IPR038765">
    <property type="entry name" value="Papain-like_cys_pep_sf"/>
</dbReference>
<dbReference type="InterPro" id="IPR013128">
    <property type="entry name" value="Peptidase_C1A"/>
</dbReference>
<feature type="domain" description="Peptidase C1A papain C-terminal" evidence="8">
    <location>
        <begin position="321"/>
        <end position="468"/>
    </location>
</feature>
<keyword evidence="7" id="KW-0732">Signal</keyword>
<keyword evidence="5" id="KW-0865">Zymogen</keyword>
<dbReference type="SUPFAM" id="SSF54001">
    <property type="entry name" value="Cysteine proteinases"/>
    <property type="match status" value="2"/>
</dbReference>
<evidence type="ECO:0000256" key="2">
    <source>
        <dbReference type="ARBA" id="ARBA00022670"/>
    </source>
</evidence>
<dbReference type="SMART" id="SM00645">
    <property type="entry name" value="Pept_C1"/>
    <property type="match status" value="2"/>
</dbReference>
<evidence type="ECO:0000259" key="9">
    <source>
        <dbReference type="SMART" id="SM00848"/>
    </source>
</evidence>
<organism evidence="10 11">
    <name type="scientific">Fasciolopsis buskii</name>
    <dbReference type="NCBI Taxonomy" id="27845"/>
    <lineage>
        <taxon>Eukaryota</taxon>
        <taxon>Metazoa</taxon>
        <taxon>Spiralia</taxon>
        <taxon>Lophotrochozoa</taxon>
        <taxon>Platyhelminthes</taxon>
        <taxon>Trematoda</taxon>
        <taxon>Digenea</taxon>
        <taxon>Plagiorchiida</taxon>
        <taxon>Echinostomata</taxon>
        <taxon>Echinostomatoidea</taxon>
        <taxon>Fasciolidae</taxon>
        <taxon>Fasciolopsis</taxon>
    </lineage>
</organism>
<evidence type="ECO:0000256" key="3">
    <source>
        <dbReference type="ARBA" id="ARBA00022801"/>
    </source>
</evidence>
<accession>A0A8E0S2S4</accession>
<evidence type="ECO:0000256" key="1">
    <source>
        <dbReference type="ARBA" id="ARBA00008455"/>
    </source>
</evidence>
<dbReference type="Gene3D" id="3.90.70.10">
    <property type="entry name" value="Cysteine proteinases"/>
    <property type="match status" value="2"/>
</dbReference>
<gene>
    <name evidence="10" type="ORF">FBUS_11199</name>
</gene>
<proteinExistence type="inferred from homology"/>
<keyword evidence="6" id="KW-1015">Disulfide bond</keyword>
<dbReference type="InterPro" id="IPR000668">
    <property type="entry name" value="Peptidase_C1A_C"/>
</dbReference>
<dbReference type="PROSITE" id="PS00139">
    <property type="entry name" value="THIOL_PROTEASE_CYS"/>
    <property type="match status" value="2"/>
</dbReference>
<evidence type="ECO:0000259" key="8">
    <source>
        <dbReference type="SMART" id="SM00645"/>
    </source>
</evidence>
<dbReference type="FunFam" id="3.90.70.10:FF:000039">
    <property type="entry name" value="Cysteine proteinase 2, putative"/>
    <property type="match status" value="1"/>
</dbReference>
<evidence type="ECO:0000256" key="6">
    <source>
        <dbReference type="ARBA" id="ARBA00023157"/>
    </source>
</evidence>
<comment type="caution">
    <text evidence="10">The sequence shown here is derived from an EMBL/GenBank/DDBJ whole genome shotgun (WGS) entry which is preliminary data.</text>
</comment>
<feature type="chain" id="PRO_5034953055" evidence="7">
    <location>
        <begin position="16"/>
        <end position="468"/>
    </location>
</feature>
<dbReference type="CDD" id="cd02248">
    <property type="entry name" value="Peptidase_C1A"/>
    <property type="match status" value="2"/>
</dbReference>
<dbReference type="GO" id="GO:0006508">
    <property type="term" value="P:proteolysis"/>
    <property type="evidence" value="ECO:0007669"/>
    <property type="project" value="UniProtKB-KW"/>
</dbReference>
<keyword evidence="2" id="KW-0645">Protease</keyword>
<keyword evidence="4" id="KW-0788">Thiol protease</keyword>
<evidence type="ECO:0000313" key="10">
    <source>
        <dbReference type="EMBL" id="KAA0200004.1"/>
    </source>
</evidence>
<dbReference type="Pfam" id="PF08246">
    <property type="entry name" value="Inhibitor_I29"/>
    <property type="match status" value="1"/>
</dbReference>
<dbReference type="AlphaFoldDB" id="A0A8E0S2S4"/>
<evidence type="ECO:0000256" key="5">
    <source>
        <dbReference type="ARBA" id="ARBA00023145"/>
    </source>
</evidence>
<feature type="domain" description="Peptidase C1A papain C-terminal" evidence="8">
    <location>
        <begin position="108"/>
        <end position="299"/>
    </location>
</feature>
<dbReference type="GO" id="GO:0008234">
    <property type="term" value="F:cysteine-type peptidase activity"/>
    <property type="evidence" value="ECO:0007669"/>
    <property type="project" value="UniProtKB-KW"/>
</dbReference>
<dbReference type="Proteomes" id="UP000728185">
    <property type="component" value="Unassembled WGS sequence"/>
</dbReference>
<sequence length="468" mass="53432">MRSVILTLLIAGVFASNDEVWREWKRKYKKELNGVDDAFRRKIWEDNVKYIQEHNLRHDLGLVTYTLGLNQFTDMTFEEFKAKYLSQMSRVSNIISNGIPYKSDSLSVPESIDWRDSHHVTDVKNQGNCGSCWAFSTTGAMEGQYMKNFKTLLSFSEQQLVDCSRSFGNNGCGGGLMENAYIYLKQFGLETESEYPYTAQEGQCKYNKSLGKVEVTGFYTVHTGKEDTLKRMIAEQGPAAVALDVERDFMMYKRKIWEDNVKYIQEHNLRHDLGLVTYTLGLNQFTDMTFEEFKAKYLSQMSRVSNIISNGIPYKSDSLSVPESIDWRDSHHVTDVKNQGNCGSCWAFSTAGAMEGQYMKNFKTLLSFSEQQLVDCSRSFGNNGCGGGLMENAYIYLKQFGLETESEYPYTAQEGQCKYNKSLGKVEVTGFYTVHTGKEDTLKRMIAEQGPAAVALDVERDFMMYKYV</sequence>
<evidence type="ECO:0000256" key="7">
    <source>
        <dbReference type="SAM" id="SignalP"/>
    </source>
</evidence>
<evidence type="ECO:0000256" key="4">
    <source>
        <dbReference type="ARBA" id="ARBA00022807"/>
    </source>
</evidence>
<feature type="domain" description="Cathepsin propeptide inhibitor" evidence="9">
    <location>
        <begin position="248"/>
        <end position="293"/>
    </location>
</feature>
<keyword evidence="11" id="KW-1185">Reference proteome</keyword>
<keyword evidence="3" id="KW-0378">Hydrolase</keyword>
<feature type="domain" description="Cathepsin propeptide inhibitor" evidence="9">
    <location>
        <begin position="21"/>
        <end position="80"/>
    </location>
</feature>
<feature type="signal peptide" evidence="7">
    <location>
        <begin position="1"/>
        <end position="15"/>
    </location>
</feature>
<dbReference type="SMART" id="SM00848">
    <property type="entry name" value="Inhibitor_I29"/>
    <property type="match status" value="2"/>
</dbReference>